<feature type="active site" description="Proton acceptor" evidence="4">
    <location>
        <position position="130"/>
    </location>
</feature>
<dbReference type="InterPro" id="IPR003000">
    <property type="entry name" value="Sirtuin"/>
</dbReference>
<reference evidence="6" key="1">
    <citation type="journal article" date="2021" name="Nat. Commun.">
        <title>Genetic determinants of endophytism in the Arabidopsis root mycobiome.</title>
        <authorList>
            <person name="Mesny F."/>
            <person name="Miyauchi S."/>
            <person name="Thiergart T."/>
            <person name="Pickel B."/>
            <person name="Atanasova L."/>
            <person name="Karlsson M."/>
            <person name="Huettel B."/>
            <person name="Barry K.W."/>
            <person name="Haridas S."/>
            <person name="Chen C."/>
            <person name="Bauer D."/>
            <person name="Andreopoulos W."/>
            <person name="Pangilinan J."/>
            <person name="LaButti K."/>
            <person name="Riley R."/>
            <person name="Lipzen A."/>
            <person name="Clum A."/>
            <person name="Drula E."/>
            <person name="Henrissat B."/>
            <person name="Kohler A."/>
            <person name="Grigoriev I.V."/>
            <person name="Martin F.M."/>
            <person name="Hacquard S."/>
        </authorList>
    </citation>
    <scope>NUCLEOTIDE SEQUENCE</scope>
    <source>
        <strain evidence="6">MPI-CAGE-CH-0235</strain>
    </source>
</reference>
<sequence>MAQQTSGSESLADFHSALVEAKRIVAILGAGVSASSGLPTYTNNNKTRNLWRNYRGDQLATPLAFQHDPGLLWQYYSHMRHLALIAQPNVAHLALAELAKRVPEFVTLTQNIDNLSQRAGHPGDRLHELHGNLFNLRCCDVDCGYTEKGNFQDPLTPALATVNDPEPVTGSTDAAASTILARKATPWLLEGIVRKNKQILGQKYQDIAPTLADQAPLKTAQDESLESRIAMVSEPSWIPHESLPRCPKCSVNLLRPDIIWFGEALSETIVQQVDDIFNDPRPIDLFLVIGTSSTVWPAAGLPELARNKGARIAVINMDTENVRSLRPGVDWIFGGDASTLVPELLKPLLD</sequence>
<dbReference type="Pfam" id="PF02146">
    <property type="entry name" value="SIR2"/>
    <property type="match status" value="2"/>
</dbReference>
<feature type="binding site" evidence="4">
    <location>
        <position position="138"/>
    </location>
    <ligand>
        <name>Zn(2+)</name>
        <dbReference type="ChEBI" id="CHEBI:29105"/>
    </ligand>
</feature>
<evidence type="ECO:0000256" key="2">
    <source>
        <dbReference type="ARBA" id="ARBA00022679"/>
    </source>
</evidence>
<dbReference type="PANTHER" id="PTHR11085">
    <property type="entry name" value="NAD-DEPENDENT PROTEIN DEACYLASE SIRTUIN-5, MITOCHONDRIAL-RELATED"/>
    <property type="match status" value="1"/>
</dbReference>
<comment type="caution">
    <text evidence="6">The sequence shown here is derived from an EMBL/GenBank/DDBJ whole genome shotgun (WGS) entry which is preliminary data.</text>
</comment>
<comment type="similarity">
    <text evidence="1">Belongs to the sirtuin family. Class I subfamily.</text>
</comment>
<dbReference type="PROSITE" id="PS50305">
    <property type="entry name" value="SIRTUIN"/>
    <property type="match status" value="1"/>
</dbReference>
<dbReference type="GO" id="GO:0017136">
    <property type="term" value="F:histone deacetylase activity, NAD-dependent"/>
    <property type="evidence" value="ECO:0007669"/>
    <property type="project" value="TreeGrafter"/>
</dbReference>
<evidence type="ECO:0000256" key="3">
    <source>
        <dbReference type="ARBA" id="ARBA00023027"/>
    </source>
</evidence>
<dbReference type="InterPro" id="IPR026591">
    <property type="entry name" value="Sirtuin_cat_small_dom_sf"/>
</dbReference>
<feature type="binding site" evidence="4">
    <location>
        <position position="246"/>
    </location>
    <ligand>
        <name>Zn(2+)</name>
        <dbReference type="ChEBI" id="CHEBI:29105"/>
    </ligand>
</feature>
<dbReference type="EMBL" id="JAGPNK010000004">
    <property type="protein sequence ID" value="KAH7322537.1"/>
    <property type="molecule type" value="Genomic_DNA"/>
</dbReference>
<keyword evidence="2" id="KW-0808">Transferase</keyword>
<proteinExistence type="inferred from homology"/>
<organism evidence="6 7">
    <name type="scientific">Stachybotrys elegans</name>
    <dbReference type="NCBI Taxonomy" id="80388"/>
    <lineage>
        <taxon>Eukaryota</taxon>
        <taxon>Fungi</taxon>
        <taxon>Dikarya</taxon>
        <taxon>Ascomycota</taxon>
        <taxon>Pezizomycotina</taxon>
        <taxon>Sordariomycetes</taxon>
        <taxon>Hypocreomycetidae</taxon>
        <taxon>Hypocreales</taxon>
        <taxon>Stachybotryaceae</taxon>
        <taxon>Stachybotrys</taxon>
    </lineage>
</organism>
<dbReference type="InterPro" id="IPR029035">
    <property type="entry name" value="DHS-like_NAD/FAD-binding_dom"/>
</dbReference>
<dbReference type="Gene3D" id="3.40.50.1220">
    <property type="entry name" value="TPP-binding domain"/>
    <property type="match status" value="1"/>
</dbReference>
<dbReference type="PANTHER" id="PTHR11085:SF10">
    <property type="entry name" value="NAD-DEPENDENT PROTEIN DEACYLASE SIRTUIN-5, MITOCHONDRIAL-RELATED"/>
    <property type="match status" value="1"/>
</dbReference>
<keyword evidence="7" id="KW-1185">Reference proteome</keyword>
<dbReference type="GO" id="GO:0005634">
    <property type="term" value="C:nucleus"/>
    <property type="evidence" value="ECO:0007669"/>
    <property type="project" value="TreeGrafter"/>
</dbReference>
<name>A0A8K0SV99_9HYPO</name>
<keyword evidence="3" id="KW-0520">NAD</keyword>
<protein>
    <submittedName>
        <fullName evidence="6">DHS-like NAD/FAD-binding domain-containing protein</fullName>
    </submittedName>
</protein>
<dbReference type="GO" id="GO:0070403">
    <property type="term" value="F:NAD+ binding"/>
    <property type="evidence" value="ECO:0007669"/>
    <property type="project" value="InterPro"/>
</dbReference>
<gene>
    <name evidence="6" type="ORF">B0I35DRAFT_389483</name>
</gene>
<evidence type="ECO:0000313" key="6">
    <source>
        <dbReference type="EMBL" id="KAH7322537.1"/>
    </source>
</evidence>
<evidence type="ECO:0000256" key="4">
    <source>
        <dbReference type="PROSITE-ProRule" id="PRU00236"/>
    </source>
</evidence>
<feature type="domain" description="Deacetylase sirtuin-type" evidence="5">
    <location>
        <begin position="4"/>
        <end position="350"/>
    </location>
</feature>
<feature type="binding site" evidence="4">
    <location>
        <position position="249"/>
    </location>
    <ligand>
        <name>Zn(2+)</name>
        <dbReference type="ChEBI" id="CHEBI:29105"/>
    </ligand>
</feature>
<dbReference type="Gene3D" id="3.30.1600.10">
    <property type="entry name" value="SIR2/SIRT2 'Small Domain"/>
    <property type="match status" value="1"/>
</dbReference>
<dbReference type="GO" id="GO:0046872">
    <property type="term" value="F:metal ion binding"/>
    <property type="evidence" value="ECO:0007669"/>
    <property type="project" value="UniProtKB-KW"/>
</dbReference>
<evidence type="ECO:0000256" key="1">
    <source>
        <dbReference type="ARBA" id="ARBA00006924"/>
    </source>
</evidence>
<dbReference type="Proteomes" id="UP000813444">
    <property type="component" value="Unassembled WGS sequence"/>
</dbReference>
<dbReference type="AlphaFoldDB" id="A0A8K0SV99"/>
<feature type="binding site" evidence="4">
    <location>
        <position position="143"/>
    </location>
    <ligand>
        <name>Zn(2+)</name>
        <dbReference type="ChEBI" id="CHEBI:29105"/>
    </ligand>
</feature>
<accession>A0A8K0SV99</accession>
<dbReference type="InterPro" id="IPR026590">
    <property type="entry name" value="Ssirtuin_cat_dom"/>
</dbReference>
<dbReference type="InterPro" id="IPR050134">
    <property type="entry name" value="NAD-dep_sirtuin_deacylases"/>
</dbReference>
<evidence type="ECO:0000313" key="7">
    <source>
        <dbReference type="Proteomes" id="UP000813444"/>
    </source>
</evidence>
<keyword evidence="4" id="KW-0479">Metal-binding</keyword>
<keyword evidence="4" id="KW-0862">Zinc</keyword>
<dbReference type="SUPFAM" id="SSF52467">
    <property type="entry name" value="DHS-like NAD/FAD-binding domain"/>
    <property type="match status" value="1"/>
</dbReference>
<dbReference type="OrthoDB" id="424302at2759"/>
<evidence type="ECO:0000259" key="5">
    <source>
        <dbReference type="PROSITE" id="PS50305"/>
    </source>
</evidence>